<dbReference type="EMBL" id="FZMO01000079">
    <property type="protein sequence ID" value="SNQ47051.1"/>
    <property type="molecule type" value="Genomic_DNA"/>
</dbReference>
<evidence type="ECO:0000313" key="2">
    <source>
        <dbReference type="EMBL" id="SNQ47051.1"/>
    </source>
</evidence>
<dbReference type="GO" id="GO:0003677">
    <property type="term" value="F:DNA binding"/>
    <property type="evidence" value="ECO:0007669"/>
    <property type="project" value="InterPro"/>
</dbReference>
<dbReference type="Gene3D" id="3.90.1750.20">
    <property type="entry name" value="Putative Large Serine Recombinase, Chain B, Domain 2"/>
    <property type="match status" value="1"/>
</dbReference>
<proteinExistence type="predicted"/>
<protein>
    <recommendedName>
        <fullName evidence="1">Recombinase domain-containing protein</fullName>
    </recommendedName>
</protein>
<name>A0A2I2KN07_9ACTN</name>
<organism evidence="2 3">
    <name type="scientific">Frankia canadensis</name>
    <dbReference type="NCBI Taxonomy" id="1836972"/>
    <lineage>
        <taxon>Bacteria</taxon>
        <taxon>Bacillati</taxon>
        <taxon>Actinomycetota</taxon>
        <taxon>Actinomycetes</taxon>
        <taxon>Frankiales</taxon>
        <taxon>Frankiaceae</taxon>
        <taxon>Frankia</taxon>
    </lineage>
</organism>
<dbReference type="InterPro" id="IPR011109">
    <property type="entry name" value="DNA_bind_recombinase_dom"/>
</dbReference>
<reference evidence="2 3" key="1">
    <citation type="submission" date="2017-06" db="EMBL/GenBank/DDBJ databases">
        <authorList>
            <person name="Kim H.J."/>
            <person name="Triplett B.A."/>
        </authorList>
    </citation>
    <scope>NUCLEOTIDE SEQUENCE [LARGE SCALE GENOMIC DNA]</scope>
    <source>
        <strain evidence="2">FRACA_ARgP5</strain>
    </source>
</reference>
<dbReference type="InterPro" id="IPR038109">
    <property type="entry name" value="DNA_bind_recomb_sf"/>
</dbReference>
<dbReference type="PANTHER" id="PTHR30461:SF23">
    <property type="entry name" value="DNA RECOMBINASE-RELATED"/>
    <property type="match status" value="1"/>
</dbReference>
<dbReference type="CDD" id="cd00338">
    <property type="entry name" value="Ser_Recombinase"/>
    <property type="match status" value="1"/>
</dbReference>
<accession>A0A2I2KN07</accession>
<evidence type="ECO:0000259" key="1">
    <source>
        <dbReference type="PROSITE" id="PS51737"/>
    </source>
</evidence>
<dbReference type="InterPro" id="IPR050639">
    <property type="entry name" value="SSR_resolvase"/>
</dbReference>
<sequence>MMVPRGDESPVLPAIYARISEDPLGLERGVGRQISTGRDLASRSGWTITDNLIFRDNDISALTGAHRPGYTALMQAVAAGEVNTIIVYQLSRLWRNRRERAEGIELLQKAGGRLLAVRGPSFDFTTAYGRAQAAMLGEFDSMESEVKAERVADAAYQRAVEGRANGRVSFGWRREYIRDDRGQVLGFNDVEDPHQADVVRWIVDQLLAGVSLDAITKQLNDRGEPGPTGGTWGDSSVRKIALRPMNIGDRVYHGKVIGKSAAGPIVDPVRHAMVTAMLSDPARATSRSGARRHLLSYSADLAVCGVCGGELRVGKVGKHVLYQCEAKGCVGRNQTRVDEYVGLVLVERLSMPDAAALFVRSDDSAKRAHAEADELRARLSAAADDYADGLITREQLTRITGQIRPKLEQAEATSRRAIPGVRPDLMRQMIADPEATWQGLGEVSSRHALLVGVGMFVRILPTGRGPGFNPDAIEITWPGISGG</sequence>
<dbReference type="InterPro" id="IPR006119">
    <property type="entry name" value="Resolv_N"/>
</dbReference>
<feature type="domain" description="Recombinase" evidence="1">
    <location>
        <begin position="180"/>
        <end position="284"/>
    </location>
</feature>
<keyword evidence="3" id="KW-1185">Reference proteome</keyword>
<dbReference type="Gene3D" id="3.40.50.1390">
    <property type="entry name" value="Resolvase, N-terminal catalytic domain"/>
    <property type="match status" value="1"/>
</dbReference>
<dbReference type="GO" id="GO:0000150">
    <property type="term" value="F:DNA strand exchange activity"/>
    <property type="evidence" value="ECO:0007669"/>
    <property type="project" value="InterPro"/>
</dbReference>
<dbReference type="SUPFAM" id="SSF53041">
    <property type="entry name" value="Resolvase-like"/>
    <property type="match status" value="1"/>
</dbReference>
<dbReference type="PROSITE" id="PS51737">
    <property type="entry name" value="RECOMBINASE_DNA_BIND"/>
    <property type="match status" value="1"/>
</dbReference>
<dbReference type="Pfam" id="PF00239">
    <property type="entry name" value="Resolvase"/>
    <property type="match status" value="1"/>
</dbReference>
<dbReference type="AlphaFoldDB" id="A0A2I2KN07"/>
<dbReference type="Proteomes" id="UP000234331">
    <property type="component" value="Unassembled WGS sequence"/>
</dbReference>
<dbReference type="InterPro" id="IPR036162">
    <property type="entry name" value="Resolvase-like_N_sf"/>
</dbReference>
<dbReference type="Pfam" id="PF07508">
    <property type="entry name" value="Recombinase"/>
    <property type="match status" value="1"/>
</dbReference>
<dbReference type="SMART" id="SM00857">
    <property type="entry name" value="Resolvase"/>
    <property type="match status" value="1"/>
</dbReference>
<gene>
    <name evidence="2" type="ORF">FRACA_170011</name>
</gene>
<evidence type="ECO:0000313" key="3">
    <source>
        <dbReference type="Proteomes" id="UP000234331"/>
    </source>
</evidence>
<dbReference type="PANTHER" id="PTHR30461">
    <property type="entry name" value="DNA-INVERTASE FROM LAMBDOID PROPHAGE"/>
    <property type="match status" value="1"/>
</dbReference>